<keyword evidence="2" id="KW-0560">Oxidoreductase</keyword>
<dbReference type="Pfam" id="PF02779">
    <property type="entry name" value="Transket_pyr"/>
    <property type="match status" value="1"/>
</dbReference>
<dbReference type="Pfam" id="PF02780">
    <property type="entry name" value="Transketolase_C"/>
    <property type="match status" value="1"/>
</dbReference>
<dbReference type="InterPro" id="IPR029061">
    <property type="entry name" value="THDP-binding"/>
</dbReference>
<dbReference type="NCBIfam" id="NF006667">
    <property type="entry name" value="PRK09212.1"/>
    <property type="match status" value="1"/>
</dbReference>
<evidence type="ECO:0000259" key="4">
    <source>
        <dbReference type="SMART" id="SM00861"/>
    </source>
</evidence>
<dbReference type="SMART" id="SM00861">
    <property type="entry name" value="Transket_pyr"/>
    <property type="match status" value="1"/>
</dbReference>
<organism evidence="5 6">
    <name type="scientific">Tectimicrobiota bacterium</name>
    <dbReference type="NCBI Taxonomy" id="2528274"/>
    <lineage>
        <taxon>Bacteria</taxon>
        <taxon>Pseudomonadati</taxon>
        <taxon>Nitrospinota/Tectimicrobiota group</taxon>
        <taxon>Candidatus Tectimicrobiota</taxon>
    </lineage>
</organism>
<dbReference type="AlphaFoldDB" id="A0A932HZV8"/>
<evidence type="ECO:0000256" key="1">
    <source>
        <dbReference type="ARBA" id="ARBA00001964"/>
    </source>
</evidence>
<dbReference type="InterPro" id="IPR033248">
    <property type="entry name" value="Transketolase_C"/>
</dbReference>
<dbReference type="Gene3D" id="3.40.50.920">
    <property type="match status" value="1"/>
</dbReference>
<keyword evidence="3" id="KW-0786">Thiamine pyrophosphate</keyword>
<dbReference type="GO" id="GO:0016491">
    <property type="term" value="F:oxidoreductase activity"/>
    <property type="evidence" value="ECO:0007669"/>
    <property type="project" value="UniProtKB-KW"/>
</dbReference>
<dbReference type="EMBL" id="JACPUR010000013">
    <property type="protein sequence ID" value="MBI3126846.1"/>
    <property type="molecule type" value="Genomic_DNA"/>
</dbReference>
<dbReference type="FunFam" id="3.40.50.970:FF:000001">
    <property type="entry name" value="Pyruvate dehydrogenase E1 beta subunit"/>
    <property type="match status" value="1"/>
</dbReference>
<dbReference type="PANTHER" id="PTHR43257:SF2">
    <property type="entry name" value="PYRUVATE DEHYDROGENASE E1 COMPONENT SUBUNIT BETA"/>
    <property type="match status" value="1"/>
</dbReference>
<evidence type="ECO:0000256" key="2">
    <source>
        <dbReference type="ARBA" id="ARBA00023002"/>
    </source>
</evidence>
<dbReference type="SUPFAM" id="SSF52518">
    <property type="entry name" value="Thiamin diphosphate-binding fold (THDP-binding)"/>
    <property type="match status" value="1"/>
</dbReference>
<protein>
    <submittedName>
        <fullName evidence="5">Alpha-ketoacid dehydrogenase subunit beta</fullName>
    </submittedName>
</protein>
<evidence type="ECO:0000313" key="6">
    <source>
        <dbReference type="Proteomes" id="UP000782312"/>
    </source>
</evidence>
<dbReference type="SUPFAM" id="SSF52922">
    <property type="entry name" value="TK C-terminal domain-like"/>
    <property type="match status" value="1"/>
</dbReference>
<gene>
    <name evidence="5" type="ORF">HYZ11_04510</name>
</gene>
<dbReference type="InterPro" id="IPR005475">
    <property type="entry name" value="Transketolase-like_Pyr-bd"/>
</dbReference>
<evidence type="ECO:0000313" key="5">
    <source>
        <dbReference type="EMBL" id="MBI3126846.1"/>
    </source>
</evidence>
<feature type="domain" description="Transketolase-like pyrimidine-binding" evidence="4">
    <location>
        <begin position="4"/>
        <end position="179"/>
    </location>
</feature>
<accession>A0A932HZV8</accession>
<dbReference type="PANTHER" id="PTHR43257">
    <property type="entry name" value="PYRUVATE DEHYDROGENASE E1 COMPONENT BETA SUBUNIT"/>
    <property type="match status" value="1"/>
</dbReference>
<evidence type="ECO:0000256" key="3">
    <source>
        <dbReference type="ARBA" id="ARBA00023052"/>
    </source>
</evidence>
<dbReference type="Proteomes" id="UP000782312">
    <property type="component" value="Unassembled WGS sequence"/>
</dbReference>
<comment type="caution">
    <text evidence="5">The sequence shown here is derived from an EMBL/GenBank/DDBJ whole genome shotgun (WGS) entry which is preliminary data.</text>
</comment>
<dbReference type="FunFam" id="3.40.50.920:FF:000001">
    <property type="entry name" value="Pyruvate dehydrogenase E1 beta subunit"/>
    <property type="match status" value="1"/>
</dbReference>
<proteinExistence type="predicted"/>
<dbReference type="CDD" id="cd07036">
    <property type="entry name" value="TPP_PYR_E1-PDHc-beta_like"/>
    <property type="match status" value="1"/>
</dbReference>
<reference evidence="5" key="1">
    <citation type="submission" date="2020-07" db="EMBL/GenBank/DDBJ databases">
        <title>Huge and variable diversity of episymbiotic CPR bacteria and DPANN archaea in groundwater ecosystems.</title>
        <authorList>
            <person name="He C.Y."/>
            <person name="Keren R."/>
            <person name="Whittaker M."/>
            <person name="Farag I.F."/>
            <person name="Doudna J."/>
            <person name="Cate J.H.D."/>
            <person name="Banfield J.F."/>
        </authorList>
    </citation>
    <scope>NUCLEOTIDE SEQUENCE</scope>
    <source>
        <strain evidence="5">NC_groundwater_763_Ag_S-0.2um_68_21</strain>
    </source>
</reference>
<dbReference type="InterPro" id="IPR009014">
    <property type="entry name" value="Transketo_C/PFOR_II"/>
</dbReference>
<dbReference type="Gene3D" id="3.40.50.970">
    <property type="match status" value="1"/>
</dbReference>
<sequence>MREIMFREALVEALDEEMARDGDVFVLGEDIAQFGGSFKATLGLLEKHGPERIRNTPIAEEAIVGAALGAALVGLRPVAELHFIDFATVAMNQIVNQVAKVRYMFGGKARTSLVIRMHGGGGSSAAAQHSQSLEAWFVHVPGLKVVMPSTPKDAKGLLKSAIRDNDPVIFIEHRGLYTVKGPVPEGEYTIPLGVAEVKREGRDATIVATSSMVTKCLQAAEELAKEGIGCEVVDPRTLFPLDKETILASIRKTGRLLIAHEAVRRCGWGAEMAAIAGEEAFDYLDAPIARVCGKETPVPYSPRLEKLHIPQKEDVVEGVRRLVGAAR</sequence>
<name>A0A932HZV8_UNCTE</name>
<comment type="cofactor">
    <cofactor evidence="1">
        <name>thiamine diphosphate</name>
        <dbReference type="ChEBI" id="CHEBI:58937"/>
    </cofactor>
</comment>